<feature type="domain" description="Solute-binding protein family 5" evidence="6">
    <location>
        <begin position="109"/>
        <end position="457"/>
    </location>
</feature>
<reference evidence="7 8" key="1">
    <citation type="submission" date="2017-02" db="EMBL/GenBank/DDBJ databases">
        <authorList>
            <person name="Peterson S.W."/>
        </authorList>
    </citation>
    <scope>NUCLEOTIDE SEQUENCE [LARGE SCALE GENOMIC DNA]</scope>
    <source>
        <strain evidence="7 8">ATCC BAA-909</strain>
    </source>
</reference>
<dbReference type="GO" id="GO:1904680">
    <property type="term" value="F:peptide transmembrane transporter activity"/>
    <property type="evidence" value="ECO:0007669"/>
    <property type="project" value="TreeGrafter"/>
</dbReference>
<evidence type="ECO:0000313" key="7">
    <source>
        <dbReference type="EMBL" id="SJZ62133.1"/>
    </source>
</evidence>
<name>A0A1T4M584_9SPIR</name>
<dbReference type="Proteomes" id="UP000190395">
    <property type="component" value="Unassembled WGS sequence"/>
</dbReference>
<dbReference type="Gene3D" id="3.10.105.10">
    <property type="entry name" value="Dipeptide-binding Protein, Domain 3"/>
    <property type="match status" value="1"/>
</dbReference>
<dbReference type="AlphaFoldDB" id="A0A1T4M584"/>
<dbReference type="EMBL" id="FUXC01000003">
    <property type="protein sequence ID" value="SJZ62133.1"/>
    <property type="molecule type" value="Genomic_DNA"/>
</dbReference>
<evidence type="ECO:0000259" key="6">
    <source>
        <dbReference type="Pfam" id="PF00496"/>
    </source>
</evidence>
<dbReference type="SUPFAM" id="SSF53850">
    <property type="entry name" value="Periplasmic binding protein-like II"/>
    <property type="match status" value="1"/>
</dbReference>
<dbReference type="PANTHER" id="PTHR30290">
    <property type="entry name" value="PERIPLASMIC BINDING COMPONENT OF ABC TRANSPORTER"/>
    <property type="match status" value="1"/>
</dbReference>
<comment type="similarity">
    <text evidence="2">Belongs to the bacterial solute-binding protein 5 family.</text>
</comment>
<dbReference type="Gene3D" id="3.90.76.10">
    <property type="entry name" value="Dipeptide-binding Protein, Domain 1"/>
    <property type="match status" value="1"/>
</dbReference>
<dbReference type="GO" id="GO:0030288">
    <property type="term" value="C:outer membrane-bounded periplasmic space"/>
    <property type="evidence" value="ECO:0007669"/>
    <property type="project" value="UniProtKB-ARBA"/>
</dbReference>
<dbReference type="PANTHER" id="PTHR30290:SF10">
    <property type="entry name" value="PERIPLASMIC OLIGOPEPTIDE-BINDING PROTEIN-RELATED"/>
    <property type="match status" value="1"/>
</dbReference>
<dbReference type="Pfam" id="PF00496">
    <property type="entry name" value="SBP_bac_5"/>
    <property type="match status" value="1"/>
</dbReference>
<dbReference type="STRING" id="225004.SAMN02745152_00761"/>
<evidence type="ECO:0000256" key="5">
    <source>
        <dbReference type="SAM" id="SignalP"/>
    </source>
</evidence>
<organism evidence="7 8">
    <name type="scientific">Treponema berlinense</name>
    <dbReference type="NCBI Taxonomy" id="225004"/>
    <lineage>
        <taxon>Bacteria</taxon>
        <taxon>Pseudomonadati</taxon>
        <taxon>Spirochaetota</taxon>
        <taxon>Spirochaetia</taxon>
        <taxon>Spirochaetales</taxon>
        <taxon>Treponemataceae</taxon>
        <taxon>Treponema</taxon>
    </lineage>
</organism>
<dbReference type="InterPro" id="IPR039424">
    <property type="entry name" value="SBP_5"/>
</dbReference>
<dbReference type="GO" id="GO:0015833">
    <property type="term" value="P:peptide transport"/>
    <property type="evidence" value="ECO:0007669"/>
    <property type="project" value="TreeGrafter"/>
</dbReference>
<sequence length="553" mass="63157">MLKKISAAVLLAFGLFSFNFAQNFPQNPQNQDNEDEDIENFMNEFEQNSENEEKAQKKFNPEIQRTFIFSSPSYHLDLNPHTSSYSNEAQIINALQEGLFCYDPKTLDPVPAIASEYRISRDKKRWTFTIRDNAKTSDGSKITAQTVVDSWIHLQKTPDAPYSSLLDCIKGIKDYRENKISEEEIGLKANGQKLTVILNSPTAHLPRILCHHAFSVFTGNLEVFSGAYVLKEQDKNQLVLEKNKNYWDEQNVAIEQVIIKISDDKKENSWLFNTGRTDWITTSFDTNSLINKNAIKISAVFGTTYLFFTCKNPVWNKSEFRNALLTAVPWDKLRSDNLIQASTLVYPLSGYPEVEGLTDYNEDEALELMEEARKNSGIGQDEKLEITFGIADNEYMKSLATILKEAWNPLGVELVTFKISDEQYLSSIPYLNYDIFSYSWIGDFADPLAFLELFREGSTLNHTKWTNEKFTEKLKLAGEETDESMRYKILGQAEQILIDDGMVMPISHSISLHAINLNEIGGWYTNALDIHPLKNIYFKETVYAVPDNVAIAK</sequence>
<dbReference type="InterPro" id="IPR000914">
    <property type="entry name" value="SBP_5_dom"/>
</dbReference>
<keyword evidence="3" id="KW-0813">Transport</keyword>
<dbReference type="RefSeq" id="WP_078930515.1">
    <property type="nucleotide sequence ID" value="NZ_FUXC01000003.1"/>
</dbReference>
<evidence type="ECO:0000256" key="4">
    <source>
        <dbReference type="ARBA" id="ARBA00022729"/>
    </source>
</evidence>
<evidence type="ECO:0000256" key="3">
    <source>
        <dbReference type="ARBA" id="ARBA00022448"/>
    </source>
</evidence>
<dbReference type="OrthoDB" id="9801912at2"/>
<evidence type="ECO:0000256" key="2">
    <source>
        <dbReference type="ARBA" id="ARBA00005695"/>
    </source>
</evidence>
<dbReference type="GO" id="GO:0043190">
    <property type="term" value="C:ATP-binding cassette (ABC) transporter complex"/>
    <property type="evidence" value="ECO:0007669"/>
    <property type="project" value="InterPro"/>
</dbReference>
<dbReference type="GeneID" id="303367022"/>
<accession>A0A1T4M584</accession>
<feature type="chain" id="PRO_5012707460" evidence="5">
    <location>
        <begin position="22"/>
        <end position="553"/>
    </location>
</feature>
<gene>
    <name evidence="7" type="ORF">SAMN02745152_00761</name>
</gene>
<proteinExistence type="inferred from homology"/>
<protein>
    <submittedName>
        <fullName evidence="7">Oligopeptide transport system substrate-binding protein</fullName>
    </submittedName>
</protein>
<keyword evidence="4 5" id="KW-0732">Signal</keyword>
<dbReference type="Gene3D" id="3.40.190.10">
    <property type="entry name" value="Periplasmic binding protein-like II"/>
    <property type="match status" value="1"/>
</dbReference>
<dbReference type="PIRSF" id="PIRSF002741">
    <property type="entry name" value="MppA"/>
    <property type="match status" value="1"/>
</dbReference>
<evidence type="ECO:0000256" key="1">
    <source>
        <dbReference type="ARBA" id="ARBA00004196"/>
    </source>
</evidence>
<keyword evidence="8" id="KW-1185">Reference proteome</keyword>
<dbReference type="CDD" id="cd08504">
    <property type="entry name" value="PBP2_OppA"/>
    <property type="match status" value="1"/>
</dbReference>
<comment type="subcellular location">
    <subcellularLocation>
        <location evidence="1">Cell envelope</location>
    </subcellularLocation>
</comment>
<dbReference type="InterPro" id="IPR030678">
    <property type="entry name" value="Peptide/Ni-bd"/>
</dbReference>
<feature type="signal peptide" evidence="5">
    <location>
        <begin position="1"/>
        <end position="21"/>
    </location>
</feature>
<evidence type="ECO:0000313" key="8">
    <source>
        <dbReference type="Proteomes" id="UP000190395"/>
    </source>
</evidence>